<dbReference type="EMBL" id="BSOW01000027">
    <property type="protein sequence ID" value="GLR89631.1"/>
    <property type="molecule type" value="Genomic_DNA"/>
</dbReference>
<comment type="similarity">
    <text evidence="2">Belongs to the cytochrome P450 family.</text>
</comment>
<proteinExistence type="inferred from homology"/>
<reference evidence="4" key="1">
    <citation type="journal article" date="2019" name="Int. J. Syst. Evol. Microbiol.">
        <title>The Global Catalogue of Microorganisms (GCM) 10K type strain sequencing project: providing services to taxonomists for standard genome sequencing and annotation.</title>
        <authorList>
            <consortium name="The Broad Institute Genomics Platform"/>
            <consortium name="The Broad Institute Genome Sequencing Center for Infectious Disease"/>
            <person name="Wu L."/>
            <person name="Ma J."/>
        </authorList>
    </citation>
    <scope>NUCLEOTIDE SEQUENCE [LARGE SCALE GENOMIC DNA]</scope>
    <source>
        <strain evidence="4">NBRC 102520</strain>
    </source>
</reference>
<accession>A0ABQ6BAH1</accession>
<dbReference type="Proteomes" id="UP001156905">
    <property type="component" value="Unassembled WGS sequence"/>
</dbReference>
<organism evidence="3 4">
    <name type="scientific">Bradyrhizobium iriomotense</name>
    <dbReference type="NCBI Taxonomy" id="441950"/>
    <lineage>
        <taxon>Bacteria</taxon>
        <taxon>Pseudomonadati</taxon>
        <taxon>Pseudomonadota</taxon>
        <taxon>Alphaproteobacteria</taxon>
        <taxon>Hyphomicrobiales</taxon>
        <taxon>Nitrobacteraceae</taxon>
        <taxon>Bradyrhizobium</taxon>
    </lineage>
</organism>
<dbReference type="PANTHER" id="PTHR46696">
    <property type="entry name" value="P450, PUTATIVE (EUROFUNG)-RELATED"/>
    <property type="match status" value="1"/>
</dbReference>
<protein>
    <recommendedName>
        <fullName evidence="5">Cytochrome P450</fullName>
    </recommendedName>
</protein>
<dbReference type="PANTHER" id="PTHR46696:SF1">
    <property type="entry name" value="CYTOCHROME P450 YJIB-RELATED"/>
    <property type="match status" value="1"/>
</dbReference>
<dbReference type="SUPFAM" id="SSF48264">
    <property type="entry name" value="Cytochrome P450"/>
    <property type="match status" value="1"/>
</dbReference>
<keyword evidence="4" id="KW-1185">Reference proteome</keyword>
<evidence type="ECO:0000256" key="1">
    <source>
        <dbReference type="ARBA" id="ARBA00001971"/>
    </source>
</evidence>
<sequence>MDTLQTDHGREDPCNIQLSGLDVREPKRFQDDSIWPYFERLRREDPVHYCQDSPYGPYWSITKYRDIIAVDTNHKVFSSEQGVTTVDVPAEHLPPSFKSR</sequence>
<dbReference type="InterPro" id="IPR036396">
    <property type="entry name" value="Cyt_P450_sf"/>
</dbReference>
<gene>
    <name evidence="3" type="ORF">GCM10007857_63450</name>
</gene>
<comment type="cofactor">
    <cofactor evidence="1">
        <name>heme</name>
        <dbReference type="ChEBI" id="CHEBI:30413"/>
    </cofactor>
</comment>
<evidence type="ECO:0000313" key="4">
    <source>
        <dbReference type="Proteomes" id="UP001156905"/>
    </source>
</evidence>
<comment type="caution">
    <text evidence="3">The sequence shown here is derived from an EMBL/GenBank/DDBJ whole genome shotgun (WGS) entry which is preliminary data.</text>
</comment>
<evidence type="ECO:0000256" key="2">
    <source>
        <dbReference type="ARBA" id="ARBA00010617"/>
    </source>
</evidence>
<evidence type="ECO:0008006" key="5">
    <source>
        <dbReference type="Google" id="ProtNLM"/>
    </source>
</evidence>
<evidence type="ECO:0000313" key="3">
    <source>
        <dbReference type="EMBL" id="GLR89631.1"/>
    </source>
</evidence>
<dbReference type="Gene3D" id="1.10.630.10">
    <property type="entry name" value="Cytochrome P450"/>
    <property type="match status" value="1"/>
</dbReference>
<name>A0ABQ6BAH1_9BRAD</name>